<comment type="similarity">
    <text evidence="1">Belongs to the short-chain dehydrogenases/reductases (SDR) family.</text>
</comment>
<name>A0A0A9WFS1_LYGHE</name>
<organism evidence="5">
    <name type="scientific">Lygus hesperus</name>
    <name type="common">Western plant bug</name>
    <dbReference type="NCBI Taxonomy" id="30085"/>
    <lineage>
        <taxon>Eukaryota</taxon>
        <taxon>Metazoa</taxon>
        <taxon>Ecdysozoa</taxon>
        <taxon>Arthropoda</taxon>
        <taxon>Hexapoda</taxon>
        <taxon>Insecta</taxon>
        <taxon>Pterygota</taxon>
        <taxon>Neoptera</taxon>
        <taxon>Paraneoptera</taxon>
        <taxon>Hemiptera</taxon>
        <taxon>Heteroptera</taxon>
        <taxon>Panheteroptera</taxon>
        <taxon>Cimicomorpha</taxon>
        <taxon>Miridae</taxon>
        <taxon>Mirini</taxon>
        <taxon>Lygus</taxon>
    </lineage>
</organism>
<dbReference type="SUPFAM" id="SSF51735">
    <property type="entry name" value="NAD(P)-binding Rossmann-fold domains"/>
    <property type="match status" value="1"/>
</dbReference>
<keyword evidence="2" id="KW-0521">NADP</keyword>
<keyword evidence="3" id="KW-0560">Oxidoreductase</keyword>
<evidence type="ECO:0000256" key="2">
    <source>
        <dbReference type="ARBA" id="ARBA00022857"/>
    </source>
</evidence>
<feature type="non-terminal residue" evidence="5">
    <location>
        <position position="1"/>
    </location>
</feature>
<reference evidence="5" key="1">
    <citation type="journal article" date="2014" name="PLoS ONE">
        <title>Transcriptome-Based Identification of ABC Transporters in the Western Tarnished Plant Bug Lygus hesperus.</title>
        <authorList>
            <person name="Hull J.J."/>
            <person name="Chaney K."/>
            <person name="Geib S.M."/>
            <person name="Fabrick J.A."/>
            <person name="Brent C.S."/>
            <person name="Walsh D."/>
            <person name="Lavine L.C."/>
        </authorList>
    </citation>
    <scope>NUCLEOTIDE SEQUENCE</scope>
</reference>
<evidence type="ECO:0000256" key="3">
    <source>
        <dbReference type="ARBA" id="ARBA00023002"/>
    </source>
</evidence>
<accession>A0A0A9WFS1</accession>
<dbReference type="Gene3D" id="3.40.50.720">
    <property type="entry name" value="NAD(P)-binding Rossmann-like Domain"/>
    <property type="match status" value="1"/>
</dbReference>
<evidence type="ECO:0000313" key="5">
    <source>
        <dbReference type="EMBL" id="JAG06594.1"/>
    </source>
</evidence>
<evidence type="ECO:0000256" key="1">
    <source>
        <dbReference type="ARBA" id="ARBA00006484"/>
    </source>
</evidence>
<dbReference type="EC" id="1.1.1.184" evidence="4"/>
<protein>
    <recommendedName>
        <fullName evidence="4">carbonyl reductase (NADPH)</fullName>
        <ecNumber evidence="4">1.1.1.184</ecNumber>
    </recommendedName>
</protein>
<dbReference type="PANTHER" id="PTHR43963">
    <property type="entry name" value="CARBONYL REDUCTASE 1-RELATED"/>
    <property type="match status" value="1"/>
</dbReference>
<dbReference type="CDD" id="cd05324">
    <property type="entry name" value="carb_red_PTCR-like_SDR_c"/>
    <property type="match status" value="1"/>
</dbReference>
<dbReference type="InterPro" id="IPR002347">
    <property type="entry name" value="SDR_fam"/>
</dbReference>
<sequence length="325" mass="35762">ARLCGCYTTITSSHYTLAFELEGSSCNSSLLIRVRVLIMTGKVAVVTGSNKGIGLATVKSLCSKFDGSVYLTARDVGRGLEAVEKLKKEGLNPLFHQLDIDDQKSIDDFAAHIKKEHGGLDILINNAAVLFMPGAPEPLELQVVETLKTNYYALKNVCNALFPLLRPHARVVTLSSIAGHLERMVPGEELRKKFADPDLTEEKLDQLMQDFVRDVKDGSYKEKGWPTVPYTAYAVSKVAASALTRIQHQRFLKDPREDIVINHVHPGYVDTDLVGHQGPLTTDQGAVAPVYAALLPANCKSPRGDFIWHTKEIVDWVNGPCPSAW</sequence>
<dbReference type="GO" id="GO:0004090">
    <property type="term" value="F:carbonyl reductase (NADPH) activity"/>
    <property type="evidence" value="ECO:0007669"/>
    <property type="project" value="UniProtKB-EC"/>
</dbReference>
<gene>
    <name evidence="5" type="primary">CBR1_1</name>
    <name evidence="5" type="ORF">CM83_49595</name>
</gene>
<dbReference type="AlphaFoldDB" id="A0A0A9WFS1"/>
<dbReference type="Pfam" id="PF00106">
    <property type="entry name" value="adh_short"/>
    <property type="match status" value="1"/>
</dbReference>
<proteinExistence type="inferred from homology"/>
<dbReference type="InterPro" id="IPR045313">
    <property type="entry name" value="CBR1-like"/>
</dbReference>
<dbReference type="PRINTS" id="PR00081">
    <property type="entry name" value="GDHRDH"/>
</dbReference>
<dbReference type="EMBL" id="GBHO01037010">
    <property type="protein sequence ID" value="JAG06594.1"/>
    <property type="molecule type" value="Transcribed_RNA"/>
</dbReference>
<evidence type="ECO:0000256" key="4">
    <source>
        <dbReference type="ARBA" id="ARBA00026118"/>
    </source>
</evidence>
<reference evidence="5" key="2">
    <citation type="submission" date="2014-07" db="EMBL/GenBank/DDBJ databases">
        <authorList>
            <person name="Hull J."/>
        </authorList>
    </citation>
    <scope>NUCLEOTIDE SEQUENCE</scope>
</reference>
<dbReference type="InterPro" id="IPR036291">
    <property type="entry name" value="NAD(P)-bd_dom_sf"/>
</dbReference>
<dbReference type="PANTHER" id="PTHR43963:SF4">
    <property type="entry name" value="CARBONYL REDUCTASE (NADPH)"/>
    <property type="match status" value="1"/>
</dbReference>